<evidence type="ECO:0000256" key="3">
    <source>
        <dbReference type="ARBA" id="ARBA00022452"/>
    </source>
</evidence>
<accession>A0A1H1P562</accession>
<evidence type="ECO:0000256" key="4">
    <source>
        <dbReference type="ARBA" id="ARBA00022692"/>
    </source>
</evidence>
<evidence type="ECO:0000256" key="8">
    <source>
        <dbReference type="ARBA" id="ARBA00023136"/>
    </source>
</evidence>
<gene>
    <name evidence="11" type="ORF">SAMN05444158_0886</name>
</gene>
<dbReference type="Pfam" id="PF02530">
    <property type="entry name" value="Porin_2"/>
    <property type="match status" value="1"/>
</dbReference>
<keyword evidence="6 10" id="KW-0406">Ion transport</keyword>
<evidence type="ECO:0000313" key="11">
    <source>
        <dbReference type="EMBL" id="SDS06381.1"/>
    </source>
</evidence>
<comment type="function">
    <text evidence="10">Forms passive diffusion pores that allow small molecular weight hydrophilic materials across the outer membrane.</text>
</comment>
<evidence type="ECO:0000313" key="12">
    <source>
        <dbReference type="Proteomes" id="UP000243904"/>
    </source>
</evidence>
<keyword evidence="5 10" id="KW-0732">Signal</keyword>
<comment type="similarity">
    <text evidence="1 10">Belongs to the alphaproteobacteria porin family.</text>
</comment>
<keyword evidence="12" id="KW-1185">Reference proteome</keyword>
<dbReference type="GO" id="GO:0046930">
    <property type="term" value="C:pore complex"/>
    <property type="evidence" value="ECO:0007669"/>
    <property type="project" value="UniProtKB-KW"/>
</dbReference>
<evidence type="ECO:0000256" key="10">
    <source>
        <dbReference type="RuleBase" id="RU364005"/>
    </source>
</evidence>
<evidence type="ECO:0000256" key="5">
    <source>
        <dbReference type="ARBA" id="ARBA00022729"/>
    </source>
</evidence>
<feature type="chain" id="PRO_5009364116" description="Porin" evidence="10">
    <location>
        <begin position="24"/>
        <end position="535"/>
    </location>
</feature>
<keyword evidence="3 10" id="KW-1134">Transmembrane beta strand</keyword>
<feature type="signal peptide" evidence="10">
    <location>
        <begin position="1"/>
        <end position="23"/>
    </location>
</feature>
<organism evidence="11 12">
    <name type="scientific">Bradyrhizobium canariense</name>
    <dbReference type="NCBI Taxonomy" id="255045"/>
    <lineage>
        <taxon>Bacteria</taxon>
        <taxon>Pseudomonadati</taxon>
        <taxon>Pseudomonadota</taxon>
        <taxon>Alphaproteobacteria</taxon>
        <taxon>Hyphomicrobiales</taxon>
        <taxon>Nitrobacteraceae</taxon>
        <taxon>Bradyrhizobium</taxon>
    </lineage>
</organism>
<name>A0A1H1P562_9BRAD</name>
<dbReference type="GO" id="GO:0015288">
    <property type="term" value="F:porin activity"/>
    <property type="evidence" value="ECO:0007669"/>
    <property type="project" value="UniProtKB-KW"/>
</dbReference>
<keyword evidence="4 10" id="KW-0812">Transmembrane</keyword>
<evidence type="ECO:0000256" key="7">
    <source>
        <dbReference type="ARBA" id="ARBA00023114"/>
    </source>
</evidence>
<dbReference type="EMBL" id="LT629750">
    <property type="protein sequence ID" value="SDS06381.1"/>
    <property type="molecule type" value="Genomic_DNA"/>
</dbReference>
<comment type="subcellular location">
    <subcellularLocation>
        <location evidence="10">Cell outer membrane</location>
        <topology evidence="10">Multi-pass membrane protein</topology>
    </subcellularLocation>
</comment>
<sequence length="535" mass="55602">MKMVKRLVLATAAGFVAVGGAQAADLPVKAKAVEYVRVCSLYGAGFYYIPGTDTCIKIGGYLRIDSDFNAGVYDQPAWSSDLGNGDRYRNAFSERSRFALTVDTRTASEYGVVRTFAQGDFQFDTLGGSTSNPTALSSNLGNNTSSILGTPGGGYVAVEYVFIQFAGFTFGKSSSAYSTPWNGYPGNNSSFLIGGNDTVTGVNNIQYTAQFGNGVSASIGLDDPSAFNRTSVYNLSTGASAGLLPGGIGATGTGSNAYGGVNMPDVVANIKVDQAWGLFQLSGALHEVDASYNTLAGSGLTPADAVASTTASMLSGHPDTKYGGSVMAALQIKNIPTGPGDDIKFDATWAKGDTKNVISTSASSPSFAMFGGVPGQLGSSGTMAFGATTDGVYLPTSAGGDGSIHLTTAYGVRGAFNHNWDPYWSSSLFGGMGWVQYDGTAKAEYCAAFFASNPTAGGGVHCDPNFSMSELGFITRWTPVKNLTFSAETIWAHLNTSFSGTTTAAFSPGAPLQTGAYTFKSQDTVSLNFRVQRNF</sequence>
<protein>
    <recommendedName>
        <fullName evidence="10">Porin</fullName>
    </recommendedName>
</protein>
<dbReference type="RefSeq" id="WP_146686420.1">
    <property type="nucleotide sequence ID" value="NZ_LT629750.1"/>
</dbReference>
<comment type="domain">
    <text evidence="10">Consists of 16-stranded beta-barrel sheets, with large surface-exposed loops, that form a transmembrane pore at the center of each barrel. The pore is partially ocluded by a peptide loop that folds into the pore lumen.</text>
</comment>
<dbReference type="GO" id="GO:0009279">
    <property type="term" value="C:cell outer membrane"/>
    <property type="evidence" value="ECO:0007669"/>
    <property type="project" value="UniProtKB-SubCell"/>
</dbReference>
<keyword evidence="9 10" id="KW-0998">Cell outer membrane</keyword>
<reference evidence="12" key="1">
    <citation type="submission" date="2016-10" db="EMBL/GenBank/DDBJ databases">
        <authorList>
            <person name="Varghese N."/>
            <person name="Submissions S."/>
        </authorList>
    </citation>
    <scope>NUCLEOTIDE SEQUENCE [LARGE SCALE GENOMIC DNA]</scope>
    <source>
        <strain evidence="12">GAS369</strain>
    </source>
</reference>
<keyword evidence="7 10" id="KW-0626">Porin</keyword>
<dbReference type="Proteomes" id="UP000243904">
    <property type="component" value="Chromosome I"/>
</dbReference>
<keyword evidence="8 10" id="KW-0472">Membrane</keyword>
<dbReference type="InterPro" id="IPR003684">
    <property type="entry name" value="Porin_alphabac"/>
</dbReference>
<evidence type="ECO:0000256" key="2">
    <source>
        <dbReference type="ARBA" id="ARBA00022448"/>
    </source>
</evidence>
<dbReference type="AlphaFoldDB" id="A0A1H1P562"/>
<keyword evidence="2 10" id="KW-0813">Transport</keyword>
<evidence type="ECO:0000256" key="9">
    <source>
        <dbReference type="ARBA" id="ARBA00023237"/>
    </source>
</evidence>
<dbReference type="GO" id="GO:0006811">
    <property type="term" value="P:monoatomic ion transport"/>
    <property type="evidence" value="ECO:0007669"/>
    <property type="project" value="UniProtKB-KW"/>
</dbReference>
<proteinExistence type="inferred from homology"/>
<evidence type="ECO:0000256" key="1">
    <source>
        <dbReference type="ARBA" id="ARBA00009521"/>
    </source>
</evidence>
<evidence type="ECO:0000256" key="6">
    <source>
        <dbReference type="ARBA" id="ARBA00023065"/>
    </source>
</evidence>